<dbReference type="AlphaFoldDB" id="A0A1I0XMG8"/>
<evidence type="ECO:0000256" key="1">
    <source>
        <dbReference type="ARBA" id="ARBA00006056"/>
    </source>
</evidence>
<dbReference type="GO" id="GO:0016491">
    <property type="term" value="F:oxidoreductase activity"/>
    <property type="evidence" value="ECO:0007669"/>
    <property type="project" value="UniProtKB-KW"/>
</dbReference>
<dbReference type="Gene3D" id="1.10.1530.10">
    <property type="match status" value="1"/>
</dbReference>
<dbReference type="Proteomes" id="UP000198642">
    <property type="component" value="Unassembled WGS sequence"/>
</dbReference>
<evidence type="ECO:0000313" key="4">
    <source>
        <dbReference type="Proteomes" id="UP000198642"/>
    </source>
</evidence>
<dbReference type="InterPro" id="IPR043143">
    <property type="entry name" value="Mal/L-sulf/L-lact_DH-like_NADP"/>
</dbReference>
<keyword evidence="2" id="KW-0560">Oxidoreductase</keyword>
<dbReference type="PANTHER" id="PTHR11091">
    <property type="entry name" value="OXIDOREDUCTASE-RELATED"/>
    <property type="match status" value="1"/>
</dbReference>
<keyword evidence="4" id="KW-1185">Reference proteome</keyword>
<dbReference type="Gene3D" id="3.30.1370.60">
    <property type="entry name" value="Hypothetical oxidoreductase yiak, domain 2"/>
    <property type="match status" value="1"/>
</dbReference>
<dbReference type="OrthoDB" id="9769447at2"/>
<dbReference type="RefSeq" id="WP_090236109.1">
    <property type="nucleotide sequence ID" value="NZ_FOJW01000005.1"/>
</dbReference>
<dbReference type="InterPro" id="IPR036111">
    <property type="entry name" value="Mal/L-sulfo/L-lacto_DH-like_sf"/>
</dbReference>
<sequence length="359" mass="39526">MNNEYIISHTDYIEMGTSILEKAGVPNKHAFILMNNFLDCDEKGIFTHGFIRLPTYLKQMERGNINPRPEINFLTNDPIVNLLDGEHGLGAVVSYYAMQKAIETSEEYGIGVVGVRNSSHFGAAAYYTEMASNANQIGISFTNASPGIAPTGSVKPLLGNNPWSISVPTHNAYPITMDIANSVVARGKIRVANARGESIPIEWALNKFGQQTTDPKEALDGGAILPIGGYKGYGITLMIEMLTGVLTGSGFGYQNAAVEADGKRRNGHLFISLKIEKFMEVAEFKGRVDVLLDMIKSLPKIDEDKEIFLPGEIEWNRKSRLEKGTVKISEEIYAVMKELSIQYTVNMPTIKTEISNPNI</sequence>
<organism evidence="3 4">
    <name type="scientific">Lentibacillus halodurans</name>
    <dbReference type="NCBI Taxonomy" id="237679"/>
    <lineage>
        <taxon>Bacteria</taxon>
        <taxon>Bacillati</taxon>
        <taxon>Bacillota</taxon>
        <taxon>Bacilli</taxon>
        <taxon>Bacillales</taxon>
        <taxon>Bacillaceae</taxon>
        <taxon>Lentibacillus</taxon>
    </lineage>
</organism>
<name>A0A1I0XMG8_9BACI</name>
<gene>
    <name evidence="3" type="ORF">SAMN04488072_105137</name>
</gene>
<comment type="similarity">
    <text evidence="1">Belongs to the LDH2/MDH2 oxidoreductase family.</text>
</comment>
<dbReference type="PANTHER" id="PTHR11091:SF0">
    <property type="entry name" value="MALATE DEHYDROGENASE"/>
    <property type="match status" value="1"/>
</dbReference>
<dbReference type="EMBL" id="FOJW01000005">
    <property type="protein sequence ID" value="SFB01388.1"/>
    <property type="molecule type" value="Genomic_DNA"/>
</dbReference>
<dbReference type="STRING" id="237679.SAMN04488072_105137"/>
<proteinExistence type="inferred from homology"/>
<evidence type="ECO:0000313" key="3">
    <source>
        <dbReference type="EMBL" id="SFB01388.1"/>
    </source>
</evidence>
<dbReference type="SUPFAM" id="SSF89733">
    <property type="entry name" value="L-sulfolactate dehydrogenase-like"/>
    <property type="match status" value="1"/>
</dbReference>
<evidence type="ECO:0000256" key="2">
    <source>
        <dbReference type="ARBA" id="ARBA00023002"/>
    </source>
</evidence>
<dbReference type="Pfam" id="PF02615">
    <property type="entry name" value="Ldh_2"/>
    <property type="match status" value="1"/>
</dbReference>
<protein>
    <submittedName>
        <fullName evidence="3">Malate/lactate/ureidoglycolate dehydrogenase, LDH2 family</fullName>
    </submittedName>
</protein>
<accession>A0A1I0XMG8</accession>
<dbReference type="InterPro" id="IPR003767">
    <property type="entry name" value="Malate/L-lactate_DH-like"/>
</dbReference>
<reference evidence="3 4" key="1">
    <citation type="submission" date="2016-10" db="EMBL/GenBank/DDBJ databases">
        <authorList>
            <person name="de Groot N.N."/>
        </authorList>
    </citation>
    <scope>NUCLEOTIDE SEQUENCE [LARGE SCALE GENOMIC DNA]</scope>
    <source>
        <strain evidence="3 4">CGMCC 1.3702</strain>
    </source>
</reference>
<dbReference type="InterPro" id="IPR043144">
    <property type="entry name" value="Mal/L-sulf/L-lact_DH-like_ah"/>
</dbReference>